<accession>A0A6P6YCK9</accession>
<dbReference type="RefSeq" id="XP_027202419.1">
    <property type="nucleotide sequence ID" value="XM_027346618.1"/>
</dbReference>
<feature type="domain" description="ISXO2-like transposase" evidence="1">
    <location>
        <begin position="125"/>
        <end position="266"/>
    </location>
</feature>
<reference evidence="3" key="1">
    <citation type="submission" date="2025-08" db="UniProtKB">
        <authorList>
            <consortium name="RefSeq"/>
        </authorList>
    </citation>
    <scope>IDENTIFICATION</scope>
    <source>
        <strain evidence="3">Airmid</strain>
    </source>
</reference>
<sequence length="290" mass="33989">MLLFDLPKTEQEAILFLQERNILPKEQKCSNGHNMKLYISKRIFWKCNLRQCNQQIGIRKDNWFDGSKISFCTALRFIYCWCEKLTSIKFCKKQLGLSDKTAIDWNNSMRELCVLDMENNSIKKKIGGPGCIVEIDESLFIKRKNNSGRILPEQWVLGGICRETKDSFIVTIPNRNGSTILTKIIENIEDGTTIYSEKKSLNQSFQQAQINHKYNFIDSETPGQTIHTNTVKRMWGSVKWRNKNHRGTARQHVESYISEFIWRQYNMKQNRDCFESILNCISTNFPFKSN</sequence>
<name>A0A6P6YCK9_DERPT</name>
<evidence type="ECO:0000259" key="1">
    <source>
        <dbReference type="SMART" id="SM01126"/>
    </source>
</evidence>
<dbReference type="PANTHER" id="PTHR47163">
    <property type="entry name" value="DDE_TNP_IS1595 DOMAIN-CONTAINING PROTEIN"/>
    <property type="match status" value="1"/>
</dbReference>
<evidence type="ECO:0000313" key="3">
    <source>
        <dbReference type="RefSeq" id="XP_027202419.1"/>
    </source>
</evidence>
<organism evidence="2 3">
    <name type="scientific">Dermatophagoides pteronyssinus</name>
    <name type="common">European house dust mite</name>
    <dbReference type="NCBI Taxonomy" id="6956"/>
    <lineage>
        <taxon>Eukaryota</taxon>
        <taxon>Metazoa</taxon>
        <taxon>Ecdysozoa</taxon>
        <taxon>Arthropoda</taxon>
        <taxon>Chelicerata</taxon>
        <taxon>Arachnida</taxon>
        <taxon>Acari</taxon>
        <taxon>Acariformes</taxon>
        <taxon>Sarcoptiformes</taxon>
        <taxon>Astigmata</taxon>
        <taxon>Psoroptidia</taxon>
        <taxon>Analgoidea</taxon>
        <taxon>Pyroglyphidae</taxon>
        <taxon>Dermatophagoidinae</taxon>
        <taxon>Dermatophagoides</taxon>
    </lineage>
</organism>
<dbReference type="Proteomes" id="UP000515146">
    <property type="component" value="Unplaced"/>
</dbReference>
<dbReference type="InterPro" id="IPR024445">
    <property type="entry name" value="Tnp_ISXO2-like"/>
</dbReference>
<proteinExistence type="predicted"/>
<dbReference type="AlphaFoldDB" id="A0A6P6YCK9"/>
<gene>
    <name evidence="3" type="primary">LOC113796359</name>
</gene>
<dbReference type="OrthoDB" id="6515189at2759"/>
<evidence type="ECO:0000313" key="2">
    <source>
        <dbReference type="Proteomes" id="UP000515146"/>
    </source>
</evidence>
<dbReference type="InterPro" id="IPR053164">
    <property type="entry name" value="IS1016-like_transposase"/>
</dbReference>
<dbReference type="OMA" id="LRFIYCW"/>
<dbReference type="KEGG" id="dpte:113796359"/>
<dbReference type="InParanoid" id="A0A6P6YCK9"/>
<protein>
    <submittedName>
        <fullName evidence="3">Uncharacterized protein LOC113796359</fullName>
    </submittedName>
</protein>
<dbReference type="PANTHER" id="PTHR47163:SF2">
    <property type="entry name" value="SI:DKEY-17M8.2"/>
    <property type="match status" value="1"/>
</dbReference>
<dbReference type="GeneID" id="113796359"/>
<dbReference type="NCBIfam" id="NF033547">
    <property type="entry name" value="transpos_IS1595"/>
    <property type="match status" value="1"/>
</dbReference>
<dbReference type="SMART" id="SM01126">
    <property type="entry name" value="DDE_Tnp_IS1595"/>
    <property type="match status" value="1"/>
</dbReference>
<dbReference type="Pfam" id="PF12762">
    <property type="entry name" value="DDE_Tnp_IS1595"/>
    <property type="match status" value="1"/>
</dbReference>
<keyword evidence="2" id="KW-1185">Reference proteome</keyword>